<evidence type="ECO:0000313" key="2">
    <source>
        <dbReference type="EMBL" id="RDC59606.1"/>
    </source>
</evidence>
<dbReference type="GO" id="GO:0016491">
    <property type="term" value="F:oxidoreductase activity"/>
    <property type="evidence" value="ECO:0007669"/>
    <property type="project" value="InterPro"/>
</dbReference>
<protein>
    <recommendedName>
        <fullName evidence="1">Amine oxidase domain-containing protein</fullName>
    </recommendedName>
</protein>
<evidence type="ECO:0000313" key="3">
    <source>
        <dbReference type="Proteomes" id="UP000253727"/>
    </source>
</evidence>
<gene>
    <name evidence="2" type="ORF">HME9302_00796</name>
</gene>
<reference evidence="2 3" key="1">
    <citation type="submission" date="2018-04" db="EMBL/GenBank/DDBJ databases">
        <title>Altererythrobacter sp. HME9302 genome sequencing and assembly.</title>
        <authorList>
            <person name="Kang H."/>
            <person name="Kim H."/>
            <person name="Joh K."/>
        </authorList>
    </citation>
    <scope>NUCLEOTIDE SEQUENCE [LARGE SCALE GENOMIC DNA]</scope>
    <source>
        <strain evidence="2 3">HME9302</strain>
    </source>
</reference>
<accession>A0A369Q8X4</accession>
<proteinExistence type="predicted"/>
<dbReference type="InterPro" id="IPR002937">
    <property type="entry name" value="Amino_oxidase"/>
</dbReference>
<feature type="domain" description="Amine oxidase" evidence="1">
    <location>
        <begin position="92"/>
        <end position="315"/>
    </location>
</feature>
<dbReference type="AlphaFoldDB" id="A0A369Q8X4"/>
<dbReference type="Gene3D" id="3.90.660.10">
    <property type="match status" value="1"/>
</dbReference>
<dbReference type="Pfam" id="PF01593">
    <property type="entry name" value="Amino_oxidase"/>
    <property type="match status" value="1"/>
</dbReference>
<comment type="caution">
    <text evidence="2">The sequence shown here is derived from an EMBL/GenBank/DDBJ whole genome shotgun (WGS) entry which is preliminary data.</text>
</comment>
<evidence type="ECO:0000259" key="1">
    <source>
        <dbReference type="Pfam" id="PF01593"/>
    </source>
</evidence>
<keyword evidence="3" id="KW-1185">Reference proteome</keyword>
<dbReference type="Gene3D" id="3.50.50.60">
    <property type="entry name" value="FAD/NAD(P)-binding domain"/>
    <property type="match status" value="1"/>
</dbReference>
<dbReference type="EMBL" id="QBKA01000002">
    <property type="protein sequence ID" value="RDC59606.1"/>
    <property type="molecule type" value="Genomic_DNA"/>
</dbReference>
<name>A0A369Q8X4_9SPHN</name>
<dbReference type="PROSITE" id="PS51257">
    <property type="entry name" value="PROKAR_LIPOPROTEIN"/>
    <property type="match status" value="1"/>
</dbReference>
<sequence length="319" mass="34642">MTDARSVGIVGAGMAGLACATRLAEAGIAVTLFDKGRGPGGRMATRRAEIAGEMLHFDHGAQYFTARDEDFKRQVLAWEKAGYAARWPAAGDEAWVGIPAMNAPIKAMAKAVEVHWATRIDPVEWEGDEWIIRSDTAEHRFTDLVVAIPAEQAAVLLADAEPDFAVEAGSVRSAPCWAVMAAFAKPLAFSRDALKGNEQQPVSWAVRNSAKPGRDAMESWVIHASPHRSREVLDLPKEAVAKLLLADFFAQAQIDPVEPEHLAAHRWLYAMAEPVSGAASRRWEAKRLGVCGDWLVAPRVEGAWLSGRHAAERIIAAAR</sequence>
<dbReference type="SUPFAM" id="SSF51905">
    <property type="entry name" value="FAD/NAD(P)-binding domain"/>
    <property type="match status" value="1"/>
</dbReference>
<organism evidence="2 3">
    <name type="scientific">Alteripontixanthobacter maritimus</name>
    <dbReference type="NCBI Taxonomy" id="2161824"/>
    <lineage>
        <taxon>Bacteria</taxon>
        <taxon>Pseudomonadati</taxon>
        <taxon>Pseudomonadota</taxon>
        <taxon>Alphaproteobacteria</taxon>
        <taxon>Sphingomonadales</taxon>
        <taxon>Erythrobacteraceae</taxon>
        <taxon>Alteripontixanthobacter</taxon>
    </lineage>
</organism>
<dbReference type="PRINTS" id="PR00419">
    <property type="entry name" value="ADXRDTASE"/>
</dbReference>
<dbReference type="InterPro" id="IPR036188">
    <property type="entry name" value="FAD/NAD-bd_sf"/>
</dbReference>
<dbReference type="Pfam" id="PF13450">
    <property type="entry name" value="NAD_binding_8"/>
    <property type="match status" value="1"/>
</dbReference>
<dbReference type="PANTHER" id="PTHR16128">
    <property type="entry name" value="FAD/NAD(P)-BINDING OXIDOREDUCTASE FAMILY PROTEIN"/>
    <property type="match status" value="1"/>
</dbReference>
<dbReference type="PANTHER" id="PTHR16128:SF5">
    <property type="entry name" value="FAD_NAD(P)-BINDING OXIDOREDUCTASE FAMILY PROTEIN"/>
    <property type="match status" value="1"/>
</dbReference>
<dbReference type="RefSeq" id="WP_230079859.1">
    <property type="nucleotide sequence ID" value="NZ_QBKA01000002.1"/>
</dbReference>
<dbReference type="Proteomes" id="UP000253727">
    <property type="component" value="Unassembled WGS sequence"/>
</dbReference>